<keyword evidence="3" id="KW-1185">Reference proteome</keyword>
<dbReference type="InterPro" id="IPR016883">
    <property type="entry name" value="UCP028431"/>
</dbReference>
<dbReference type="AlphaFoldDB" id="A0A6A7N393"/>
<protein>
    <recommendedName>
        <fullName evidence="1">Glycoamylase-like domain-containing protein</fullName>
    </recommendedName>
</protein>
<comment type="caution">
    <text evidence="2">The sequence shown here is derived from an EMBL/GenBank/DDBJ whole genome shotgun (WGS) entry which is preliminary data.</text>
</comment>
<reference evidence="2 3" key="1">
    <citation type="submission" date="2019-10" db="EMBL/GenBank/DDBJ databases">
        <title>Two novel species isolated from a subtropical stream in China.</title>
        <authorList>
            <person name="Lu H."/>
        </authorList>
    </citation>
    <scope>NUCLEOTIDE SEQUENCE [LARGE SCALE GENOMIC DNA]</scope>
    <source>
        <strain evidence="2 3">FT29W</strain>
    </source>
</reference>
<organism evidence="2 3">
    <name type="scientific">Rugamonas aquatica</name>
    <dbReference type="NCBI Taxonomy" id="2743357"/>
    <lineage>
        <taxon>Bacteria</taxon>
        <taxon>Pseudomonadati</taxon>
        <taxon>Pseudomonadota</taxon>
        <taxon>Betaproteobacteria</taxon>
        <taxon>Burkholderiales</taxon>
        <taxon>Oxalobacteraceae</taxon>
        <taxon>Telluria group</taxon>
        <taxon>Rugamonas</taxon>
    </lineage>
</organism>
<name>A0A6A7N393_9BURK</name>
<proteinExistence type="predicted"/>
<evidence type="ECO:0000259" key="1">
    <source>
        <dbReference type="Pfam" id="PF10091"/>
    </source>
</evidence>
<accession>A0A6A7N393</accession>
<evidence type="ECO:0000313" key="3">
    <source>
        <dbReference type="Proteomes" id="UP000440498"/>
    </source>
</evidence>
<dbReference type="Gene3D" id="1.50.10.140">
    <property type="match status" value="1"/>
</dbReference>
<dbReference type="InterPro" id="IPR019282">
    <property type="entry name" value="Glycoamylase-like_cons_dom"/>
</dbReference>
<dbReference type="EMBL" id="WHUG01000005">
    <property type="protein sequence ID" value="MQA39472.1"/>
    <property type="molecule type" value="Genomic_DNA"/>
</dbReference>
<dbReference type="Pfam" id="PF10091">
    <property type="entry name" value="Glycoamylase"/>
    <property type="match status" value="1"/>
</dbReference>
<dbReference type="RefSeq" id="WP_152838772.1">
    <property type="nucleotide sequence ID" value="NZ_WHUG01000005.1"/>
</dbReference>
<dbReference type="PIRSF" id="PIRSF028431">
    <property type="entry name" value="UCP028431"/>
    <property type="match status" value="1"/>
</dbReference>
<evidence type="ECO:0000313" key="2">
    <source>
        <dbReference type="EMBL" id="MQA39472.1"/>
    </source>
</evidence>
<sequence>MTTMPPVERRPSTIDAAALKLLTEMQKDSFDYFVHEINPANGLIRDKTEPGWPASIAAVGMALTAYTIGVERGCMPRSEAVLRTLTTLRFFAGSEQSDAPGATGYKGFYYHFLDMESGARAWKCELSSIDTALLIAGMLTAAEYFGGESADEREIRELAHMLYRRVDWQWMRRRKALLCHGWKPETGFLRWHWEGYDEALILYVLALGSPIFAIGRESYDAWASTYEWKTVYGIDYLYAGPLFIHQMSHIWLDLRGIRDDFMREHDLDYFENSRRAVYVQQRYAIENPLGFPDYGALCWGITASDGPGPATRKIDGVQRKFYDYVGRGAPYGPDDGTVAPWAVAASLPFAPELALPSIAYFQGLQLCEANPYGFKASFSTIFHLRESGCRRWVSPYHFGINEGPTVIMVENHLNDFPWSLLRRNTYLRNGLRNAGFSGGWLDGE</sequence>
<gene>
    <name evidence="2" type="ORF">GEV02_15055</name>
</gene>
<feature type="domain" description="Glycoamylase-like" evidence="1">
    <location>
        <begin position="191"/>
        <end position="424"/>
    </location>
</feature>
<dbReference type="Proteomes" id="UP000440498">
    <property type="component" value="Unassembled WGS sequence"/>
</dbReference>